<dbReference type="SUPFAM" id="SSF57997">
    <property type="entry name" value="Tropomyosin"/>
    <property type="match status" value="1"/>
</dbReference>
<keyword evidence="9" id="KW-1185">Reference proteome</keyword>
<name>A0A448WZQ5_9PLAT</name>
<accession>A0A448WZQ5</accession>
<dbReference type="Proteomes" id="UP000784294">
    <property type="component" value="Unassembled WGS sequence"/>
</dbReference>
<evidence type="ECO:0000256" key="7">
    <source>
        <dbReference type="SAM" id="Coils"/>
    </source>
</evidence>
<dbReference type="PANTHER" id="PTHR46349">
    <property type="entry name" value="CINGULIN-LIKE PROTEIN 1-RELATED"/>
    <property type="match status" value="1"/>
</dbReference>
<dbReference type="GO" id="GO:0032982">
    <property type="term" value="C:myosin filament"/>
    <property type="evidence" value="ECO:0007669"/>
    <property type="project" value="UniProtKB-KW"/>
</dbReference>
<dbReference type="GO" id="GO:0016459">
    <property type="term" value="C:myosin complex"/>
    <property type="evidence" value="ECO:0007669"/>
    <property type="project" value="UniProtKB-KW"/>
</dbReference>
<keyword evidence="7" id="KW-0175">Coiled coil</keyword>
<protein>
    <recommendedName>
        <fullName evidence="3">Paramyosin</fullName>
    </recommendedName>
</protein>
<dbReference type="EMBL" id="CAAALY010067623">
    <property type="protein sequence ID" value="VEL24416.1"/>
    <property type="molecule type" value="Genomic_DNA"/>
</dbReference>
<keyword evidence="5" id="KW-0518">Myosin</keyword>
<dbReference type="OrthoDB" id="2018427at2759"/>
<evidence type="ECO:0000313" key="8">
    <source>
        <dbReference type="EMBL" id="VEL24416.1"/>
    </source>
</evidence>
<evidence type="ECO:0000256" key="2">
    <source>
        <dbReference type="ARBA" id="ARBA00008447"/>
    </source>
</evidence>
<keyword evidence="6" id="KW-0505">Motor protein</keyword>
<dbReference type="InterPro" id="IPR014751">
    <property type="entry name" value="XRCC4-like_C"/>
</dbReference>
<evidence type="ECO:0000256" key="4">
    <source>
        <dbReference type="ARBA" id="ARBA00022490"/>
    </source>
</evidence>
<evidence type="ECO:0000256" key="6">
    <source>
        <dbReference type="ARBA" id="ARBA00023175"/>
    </source>
</evidence>
<keyword evidence="4" id="KW-0963">Cytoplasm</keyword>
<comment type="caution">
    <text evidence="8">The sequence shown here is derived from an EMBL/GenBank/DDBJ whole genome shotgun (WGS) entry which is preliminary data.</text>
</comment>
<dbReference type="GO" id="GO:0030016">
    <property type="term" value="C:myofibril"/>
    <property type="evidence" value="ECO:0007669"/>
    <property type="project" value="UniProtKB-SubCell"/>
</dbReference>
<sequence length="204" mass="23957">MVSERKRITLQGELEEMRSLVENAERARKHAESELTEAHSRISELTIQITTISNDKRRLEGDIGVMQADLDDAINAKQAAEDRANRLNTEVLRLADELRQEQENYKHAESLRKQLEIEIREITFEAEQRRGKEAMAGLRKYERQYKELQTQAEDDRRMVLELQDLLDKTQMKMKAYKRQLEESVSSVNHLIDDTFTYSGHFKCM</sequence>
<dbReference type="Gene3D" id="1.20.5.370">
    <property type="match status" value="2"/>
</dbReference>
<organism evidence="8 9">
    <name type="scientific">Protopolystoma xenopodis</name>
    <dbReference type="NCBI Taxonomy" id="117903"/>
    <lineage>
        <taxon>Eukaryota</taxon>
        <taxon>Metazoa</taxon>
        <taxon>Spiralia</taxon>
        <taxon>Lophotrochozoa</taxon>
        <taxon>Platyhelminthes</taxon>
        <taxon>Monogenea</taxon>
        <taxon>Polyopisthocotylea</taxon>
        <taxon>Polystomatidea</taxon>
        <taxon>Polystomatidae</taxon>
        <taxon>Protopolystoma</taxon>
    </lineage>
</organism>
<dbReference type="PANTHER" id="PTHR46349:SF6">
    <property type="entry name" value="MYOSIN-6-LIKE"/>
    <property type="match status" value="1"/>
</dbReference>
<feature type="coiled-coil region" evidence="7">
    <location>
        <begin position="7"/>
        <end position="179"/>
    </location>
</feature>
<evidence type="ECO:0000256" key="3">
    <source>
        <dbReference type="ARBA" id="ARBA00018623"/>
    </source>
</evidence>
<gene>
    <name evidence="8" type="ORF">PXEA_LOCUS17856</name>
</gene>
<evidence type="ECO:0000256" key="5">
    <source>
        <dbReference type="ARBA" id="ARBA00023123"/>
    </source>
</evidence>
<comment type="subcellular location">
    <subcellularLocation>
        <location evidence="1">Cytoplasm</location>
    </subcellularLocation>
</comment>
<dbReference type="AlphaFoldDB" id="A0A448WZQ5"/>
<proteinExistence type="inferred from homology"/>
<comment type="similarity">
    <text evidence="2">Belongs to the paramyosin family.</text>
</comment>
<reference evidence="8" key="1">
    <citation type="submission" date="2018-11" db="EMBL/GenBank/DDBJ databases">
        <authorList>
            <consortium name="Pathogen Informatics"/>
        </authorList>
    </citation>
    <scope>NUCLEOTIDE SEQUENCE</scope>
</reference>
<evidence type="ECO:0000313" key="9">
    <source>
        <dbReference type="Proteomes" id="UP000784294"/>
    </source>
</evidence>
<evidence type="ECO:0000256" key="1">
    <source>
        <dbReference type="ARBA" id="ARBA00004496"/>
    </source>
</evidence>